<dbReference type="Proteomes" id="UP000521676">
    <property type="component" value="Unassembled WGS sequence"/>
</dbReference>
<dbReference type="InterPro" id="IPR003781">
    <property type="entry name" value="CoA-bd"/>
</dbReference>
<reference evidence="3" key="2">
    <citation type="journal article" date="2024" name="Nature">
        <title>Anoxygenic phototroph of the Chloroflexota uses a type I reaction centre.</title>
        <authorList>
            <person name="Tsuji J.M."/>
            <person name="Shaw N.A."/>
            <person name="Nagashima S."/>
            <person name="Venkiteswaran J.J."/>
            <person name="Schiff S.L."/>
            <person name="Watanabe T."/>
            <person name="Fukui M."/>
            <person name="Hanada S."/>
            <person name="Tank M."/>
            <person name="Neufeld J.D."/>
        </authorList>
    </citation>
    <scope>NUCLEOTIDE SEQUENCE</scope>
    <source>
        <strain evidence="3">L227-S17</strain>
    </source>
</reference>
<dbReference type="PANTHER" id="PTHR33303">
    <property type="entry name" value="CYTOPLASMIC PROTEIN-RELATED"/>
    <property type="match status" value="1"/>
</dbReference>
<dbReference type="AlphaFoldDB" id="A0A8T7LXV0"/>
<evidence type="ECO:0000313" key="5">
    <source>
        <dbReference type="Proteomes" id="UP001431572"/>
    </source>
</evidence>
<dbReference type="EMBL" id="JACATZ010000001">
    <property type="protein sequence ID" value="NWJ45717.1"/>
    <property type="molecule type" value="Genomic_DNA"/>
</dbReference>
<evidence type="ECO:0000313" key="4">
    <source>
        <dbReference type="Proteomes" id="UP000521676"/>
    </source>
</evidence>
<protein>
    <submittedName>
        <fullName evidence="2">CoA-binding protein</fullName>
    </submittedName>
</protein>
<gene>
    <name evidence="2" type="ORF">HXX08_07540</name>
    <name evidence="3" type="ORF">OZ401_000853</name>
</gene>
<dbReference type="SMART" id="SM00881">
    <property type="entry name" value="CoA_binding"/>
    <property type="match status" value="1"/>
</dbReference>
<keyword evidence="5" id="KW-1185">Reference proteome</keyword>
<name>A0A8T7LXV0_9CHLR</name>
<dbReference type="Proteomes" id="UP001431572">
    <property type="component" value="Chromosome 1"/>
</dbReference>
<evidence type="ECO:0000259" key="1">
    <source>
        <dbReference type="SMART" id="SM00881"/>
    </source>
</evidence>
<dbReference type="Pfam" id="PF13380">
    <property type="entry name" value="CoA_binding_2"/>
    <property type="match status" value="1"/>
</dbReference>
<dbReference type="EMBL" id="CP128399">
    <property type="protein sequence ID" value="WJW67586.1"/>
    <property type="molecule type" value="Genomic_DNA"/>
</dbReference>
<accession>A0A8T7LXV0</accession>
<sequence length="155" mass="17294">MLVPTAYDRLRILTKYHNIAMVGLSANQYRPSHFAAIYMLSEGYNIIPVNPAYPEILGRKCYPSLRDVPEKIEVVDIFRNSADVPPIVDEAIEIGAKVVWMQLGVINEAAALKAQEAGLEVVMDRCVKIEHARFFGGLNLIGLNTGVITSRRRII</sequence>
<dbReference type="PANTHER" id="PTHR33303:SF2">
    <property type="entry name" value="COA-BINDING DOMAIN-CONTAINING PROTEIN"/>
    <property type="match status" value="1"/>
</dbReference>
<proteinExistence type="predicted"/>
<evidence type="ECO:0000313" key="3">
    <source>
        <dbReference type="EMBL" id="WJW67586.1"/>
    </source>
</evidence>
<dbReference type="InterPro" id="IPR036291">
    <property type="entry name" value="NAD(P)-bd_dom_sf"/>
</dbReference>
<dbReference type="SUPFAM" id="SSF51735">
    <property type="entry name" value="NAD(P)-binding Rossmann-fold domains"/>
    <property type="match status" value="1"/>
</dbReference>
<dbReference type="Gene3D" id="3.40.50.720">
    <property type="entry name" value="NAD(P)-binding Rossmann-like Domain"/>
    <property type="match status" value="1"/>
</dbReference>
<reference evidence="2 4" key="1">
    <citation type="submission" date="2020-06" db="EMBL/GenBank/DDBJ databases">
        <title>Anoxygenic phototrophic Chloroflexota member uses a Type I reaction center.</title>
        <authorList>
            <person name="Tsuji J.M."/>
            <person name="Shaw N.A."/>
            <person name="Nagashima S."/>
            <person name="Venkiteswaran J."/>
            <person name="Schiff S.L."/>
            <person name="Hanada S."/>
            <person name="Tank M."/>
            <person name="Neufeld J.D."/>
        </authorList>
    </citation>
    <scope>NUCLEOTIDE SEQUENCE [LARGE SCALE GENOMIC DNA]</scope>
    <source>
        <strain evidence="2">L227-S17</strain>
    </source>
</reference>
<dbReference type="RefSeq" id="WP_341469474.1">
    <property type="nucleotide sequence ID" value="NZ_CP128399.1"/>
</dbReference>
<evidence type="ECO:0000313" key="2">
    <source>
        <dbReference type="EMBL" id="NWJ45717.1"/>
    </source>
</evidence>
<organism evidence="2 4">
    <name type="scientific">Candidatus Chlorohelix allophototropha</name>
    <dbReference type="NCBI Taxonomy" id="3003348"/>
    <lineage>
        <taxon>Bacteria</taxon>
        <taxon>Bacillati</taxon>
        <taxon>Chloroflexota</taxon>
        <taxon>Chloroflexia</taxon>
        <taxon>Candidatus Chloroheliales</taxon>
        <taxon>Candidatus Chloroheliaceae</taxon>
        <taxon>Candidatus Chlorohelix</taxon>
    </lineage>
</organism>
<feature type="domain" description="CoA-binding" evidence="1">
    <location>
        <begin position="12"/>
        <end position="105"/>
    </location>
</feature>